<dbReference type="AlphaFoldDB" id="A0AAD8IAK6"/>
<keyword evidence="1" id="KW-0067">ATP-binding</keyword>
<feature type="binding site" evidence="1">
    <location>
        <position position="150"/>
    </location>
    <ligand>
        <name>ATP</name>
        <dbReference type="ChEBI" id="CHEBI:30616"/>
    </ligand>
</feature>
<protein>
    <recommendedName>
        <fullName evidence="4">Protein kinase domain-containing protein</fullName>
    </recommendedName>
</protein>
<comment type="caution">
    <text evidence="2">The sequence shown here is derived from an EMBL/GenBank/DDBJ whole genome shotgun (WGS) entry which is preliminary data.</text>
</comment>
<reference evidence="2" key="1">
    <citation type="submission" date="2023-02" db="EMBL/GenBank/DDBJ databases">
        <title>Genome of toxic invasive species Heracleum sosnowskyi carries increased number of genes despite the absence of recent whole-genome duplications.</title>
        <authorList>
            <person name="Schelkunov M."/>
            <person name="Shtratnikova V."/>
            <person name="Makarenko M."/>
            <person name="Klepikova A."/>
            <person name="Omelchenko D."/>
            <person name="Novikova G."/>
            <person name="Obukhova E."/>
            <person name="Bogdanov V."/>
            <person name="Penin A."/>
            <person name="Logacheva M."/>
        </authorList>
    </citation>
    <scope>NUCLEOTIDE SEQUENCE</scope>
    <source>
        <strain evidence="2">Hsosn_3</strain>
        <tissue evidence="2">Leaf</tissue>
    </source>
</reference>
<sequence length="170" mass="19399">MNITHWVILSNSDATRIYANIDYTPVKDLRTTITTATENAAENPPKPTYNRCHNYHWGNCHHRFKPPCQLCYASLYNSFHTIRRRWLQQSPHHSPPITDANSGKLVMFSGDPDFSTEAHALLIKDCELGRGGFGAVYRTVLGDRRSVAIKTSLFPVLSSPKKILKERFRN</sequence>
<dbReference type="GO" id="GO:0005524">
    <property type="term" value="F:ATP binding"/>
    <property type="evidence" value="ECO:0007669"/>
    <property type="project" value="UniProtKB-UniRule"/>
</dbReference>
<evidence type="ECO:0000313" key="2">
    <source>
        <dbReference type="EMBL" id="KAK1382041.1"/>
    </source>
</evidence>
<evidence type="ECO:0000256" key="1">
    <source>
        <dbReference type="PROSITE-ProRule" id="PRU10141"/>
    </source>
</evidence>
<dbReference type="Proteomes" id="UP001237642">
    <property type="component" value="Unassembled WGS sequence"/>
</dbReference>
<name>A0AAD8IAK6_9APIA</name>
<reference evidence="2" key="2">
    <citation type="submission" date="2023-05" db="EMBL/GenBank/DDBJ databases">
        <authorList>
            <person name="Schelkunov M.I."/>
        </authorList>
    </citation>
    <scope>NUCLEOTIDE SEQUENCE</scope>
    <source>
        <strain evidence="2">Hsosn_3</strain>
        <tissue evidence="2">Leaf</tissue>
    </source>
</reference>
<keyword evidence="1" id="KW-0547">Nucleotide-binding</keyword>
<dbReference type="InterPro" id="IPR017441">
    <property type="entry name" value="Protein_kinase_ATP_BS"/>
</dbReference>
<proteinExistence type="predicted"/>
<dbReference type="PROSITE" id="PS00107">
    <property type="entry name" value="PROTEIN_KINASE_ATP"/>
    <property type="match status" value="1"/>
</dbReference>
<keyword evidence="3" id="KW-1185">Reference proteome</keyword>
<gene>
    <name evidence="2" type="ORF">POM88_019776</name>
</gene>
<dbReference type="EMBL" id="JAUIZM010000005">
    <property type="protein sequence ID" value="KAK1382041.1"/>
    <property type="molecule type" value="Genomic_DNA"/>
</dbReference>
<evidence type="ECO:0008006" key="4">
    <source>
        <dbReference type="Google" id="ProtNLM"/>
    </source>
</evidence>
<evidence type="ECO:0000313" key="3">
    <source>
        <dbReference type="Proteomes" id="UP001237642"/>
    </source>
</evidence>
<organism evidence="2 3">
    <name type="scientific">Heracleum sosnowskyi</name>
    <dbReference type="NCBI Taxonomy" id="360622"/>
    <lineage>
        <taxon>Eukaryota</taxon>
        <taxon>Viridiplantae</taxon>
        <taxon>Streptophyta</taxon>
        <taxon>Embryophyta</taxon>
        <taxon>Tracheophyta</taxon>
        <taxon>Spermatophyta</taxon>
        <taxon>Magnoliopsida</taxon>
        <taxon>eudicotyledons</taxon>
        <taxon>Gunneridae</taxon>
        <taxon>Pentapetalae</taxon>
        <taxon>asterids</taxon>
        <taxon>campanulids</taxon>
        <taxon>Apiales</taxon>
        <taxon>Apiaceae</taxon>
        <taxon>Apioideae</taxon>
        <taxon>apioid superclade</taxon>
        <taxon>Tordylieae</taxon>
        <taxon>Tordyliinae</taxon>
        <taxon>Heracleum</taxon>
    </lineage>
</organism>
<accession>A0AAD8IAK6</accession>